<keyword evidence="5 6" id="KW-0456">Lyase</keyword>
<evidence type="ECO:0000256" key="4">
    <source>
        <dbReference type="ARBA" id="ARBA00021735"/>
    </source>
</evidence>
<dbReference type="eggNOG" id="COG2154">
    <property type="taxonomic scope" value="Bacteria"/>
</dbReference>
<dbReference type="GeneID" id="96612335"/>
<dbReference type="EC" id="4.2.1.96" evidence="3"/>
<evidence type="ECO:0000256" key="1">
    <source>
        <dbReference type="ARBA" id="ARBA00001554"/>
    </source>
</evidence>
<evidence type="ECO:0000256" key="5">
    <source>
        <dbReference type="ARBA" id="ARBA00023239"/>
    </source>
</evidence>
<dbReference type="AlphaFoldDB" id="A0A0A1DS98"/>
<dbReference type="InterPro" id="IPR001533">
    <property type="entry name" value="Pterin_deHydtase"/>
</dbReference>
<dbReference type="InterPro" id="IPR029068">
    <property type="entry name" value="Glyas_Bleomycin-R_OHBP_Dase"/>
</dbReference>
<dbReference type="OrthoDB" id="15077at2"/>
<evidence type="ECO:0000313" key="6">
    <source>
        <dbReference type="EMBL" id="AIY19467.1"/>
    </source>
</evidence>
<evidence type="ECO:0000256" key="2">
    <source>
        <dbReference type="ARBA" id="ARBA00006472"/>
    </source>
</evidence>
<dbReference type="GO" id="GO:0006729">
    <property type="term" value="P:tetrahydrobiopterin biosynthetic process"/>
    <property type="evidence" value="ECO:0007669"/>
    <property type="project" value="InterPro"/>
</dbReference>
<dbReference type="Proteomes" id="UP000030300">
    <property type="component" value="Chromosome"/>
</dbReference>
<proteinExistence type="inferred from homology"/>
<gene>
    <name evidence="6" type="ORF">KR76_26725</name>
</gene>
<dbReference type="Pfam" id="PF01329">
    <property type="entry name" value="Pterin_4a"/>
    <property type="match status" value="1"/>
</dbReference>
<dbReference type="STRING" id="2045.KR76_26725"/>
<dbReference type="GO" id="GO:0008124">
    <property type="term" value="F:4-alpha-hydroxytetrahydrobiopterin dehydratase activity"/>
    <property type="evidence" value="ECO:0007669"/>
    <property type="project" value="UniProtKB-EC"/>
</dbReference>
<dbReference type="InterPro" id="IPR036428">
    <property type="entry name" value="PCD_sf"/>
</dbReference>
<dbReference type="KEGG" id="psim:KR76_26725"/>
<comment type="catalytic activity">
    <reaction evidence="1">
        <text>(4aS,6R)-4a-hydroxy-L-erythro-5,6,7,8-tetrahydrobiopterin = (6R)-L-erythro-6,7-dihydrobiopterin + H2O</text>
        <dbReference type="Rhea" id="RHEA:11920"/>
        <dbReference type="ChEBI" id="CHEBI:15377"/>
        <dbReference type="ChEBI" id="CHEBI:15642"/>
        <dbReference type="ChEBI" id="CHEBI:43120"/>
        <dbReference type="EC" id="4.2.1.96"/>
    </reaction>
</comment>
<organism evidence="6 7">
    <name type="scientific">Nocardioides simplex</name>
    <name type="common">Arthrobacter simplex</name>
    <dbReference type="NCBI Taxonomy" id="2045"/>
    <lineage>
        <taxon>Bacteria</taxon>
        <taxon>Bacillati</taxon>
        <taxon>Actinomycetota</taxon>
        <taxon>Actinomycetes</taxon>
        <taxon>Propionibacteriales</taxon>
        <taxon>Nocardioidaceae</taxon>
        <taxon>Pimelobacter</taxon>
    </lineage>
</organism>
<dbReference type="HOGENOM" id="CLU_109854_0_0_11"/>
<dbReference type="Gene3D" id="3.10.180.10">
    <property type="entry name" value="2,3-Dihydroxybiphenyl 1,2-Dioxygenase, domain 1"/>
    <property type="match status" value="1"/>
</dbReference>
<dbReference type="PANTHER" id="PTHR35908:SF1">
    <property type="entry name" value="CONSERVED PROTEIN"/>
    <property type="match status" value="1"/>
</dbReference>
<keyword evidence="7" id="KW-1185">Reference proteome</keyword>
<dbReference type="PANTHER" id="PTHR35908">
    <property type="entry name" value="HYPOTHETICAL FUSION PROTEIN"/>
    <property type="match status" value="1"/>
</dbReference>
<dbReference type="RefSeq" id="WP_038682695.1">
    <property type="nucleotide sequence ID" value="NZ_BJMC01000020.1"/>
</dbReference>
<reference evidence="6 7" key="1">
    <citation type="journal article" date="2015" name="Genome Announc.">
        <title>Complete Genome Sequence of Steroid-Transforming Nocardioides simplex VKM Ac-2033D.</title>
        <authorList>
            <person name="Shtratnikova V.Y."/>
            <person name="Schelkunov M.I."/>
            <person name="Pekov Y.A."/>
            <person name="Fokina V.V."/>
            <person name="Logacheva M.D."/>
            <person name="Sokolov S.L."/>
            <person name="Bragin E.Y."/>
            <person name="Ashapkin V.V."/>
            <person name="Donova M.V."/>
        </authorList>
    </citation>
    <scope>NUCLEOTIDE SEQUENCE [LARGE SCALE GENOMIC DNA]</scope>
    <source>
        <strain evidence="6 7">VKM Ac-2033D</strain>
    </source>
</reference>
<protein>
    <recommendedName>
        <fullName evidence="4">Putative pterin-4-alpha-carbinolamine dehydratase</fullName>
        <ecNumber evidence="3">4.2.1.96</ecNumber>
    </recommendedName>
</protein>
<accession>A0A0A1DS98</accession>
<dbReference type="Gene3D" id="3.30.1360.20">
    <property type="entry name" value="Transcriptional coactivator/pterin dehydratase"/>
    <property type="match status" value="1"/>
</dbReference>
<comment type="similarity">
    <text evidence="2">Belongs to the pterin-4-alpha-carbinolamine dehydratase family.</text>
</comment>
<dbReference type="InterPro" id="IPR041581">
    <property type="entry name" value="Glyoxalase_6"/>
</dbReference>
<name>A0A0A1DS98_NOCSI</name>
<dbReference type="EMBL" id="CP009896">
    <property type="protein sequence ID" value="AIY19467.1"/>
    <property type="molecule type" value="Genomic_DNA"/>
</dbReference>
<dbReference type="Pfam" id="PF18029">
    <property type="entry name" value="Glyoxalase_6"/>
    <property type="match status" value="1"/>
</dbReference>
<sequence length="219" mass="24077">MARTYEKITAAEFSAAEGVDDWRVLWWQAFALFRTKNFATGLALVNEIGRLAEEADHHPDLNFRYGVLEVRLSTHDTMSLTTTDLDLARAISAAARALDVAGDPAAIRTWEFALDAVDVDAVRRFWAAVLGYELAGDTDIADPIGLHPPVYVQQMDAPREGRNRIHIDLGVPHDVAEARVAAAVAAGGRVVRDEFAPAWWTLADPEGNEVDVATWQGRD</sequence>
<dbReference type="SUPFAM" id="SSF54593">
    <property type="entry name" value="Glyoxalase/Bleomycin resistance protein/Dihydroxybiphenyl dioxygenase"/>
    <property type="match status" value="1"/>
</dbReference>
<dbReference type="SUPFAM" id="SSF55248">
    <property type="entry name" value="PCD-like"/>
    <property type="match status" value="1"/>
</dbReference>
<evidence type="ECO:0000313" key="7">
    <source>
        <dbReference type="Proteomes" id="UP000030300"/>
    </source>
</evidence>
<dbReference type="CDD" id="cd00488">
    <property type="entry name" value="PCD_DCoH"/>
    <property type="match status" value="1"/>
</dbReference>
<evidence type="ECO:0000256" key="3">
    <source>
        <dbReference type="ARBA" id="ARBA00013252"/>
    </source>
</evidence>